<sequence>MSEIHELTDDEADALYDRMARKHMGISGQEFLRRWDAGEWEGVDPDSVPGLVQLWIAMPLGRATDDD</sequence>
<dbReference type="RefSeq" id="WP_076205448.1">
    <property type="nucleotide sequence ID" value="NZ_MBER01000071.1"/>
</dbReference>
<name>A0ABD6QML9_MYCFO</name>
<evidence type="ECO:0000313" key="1">
    <source>
        <dbReference type="EMBL" id="OMC44726.1"/>
    </source>
</evidence>
<proteinExistence type="predicted"/>
<organism evidence="1 2">
    <name type="scientific">Mycolicibacterium fortuitum</name>
    <name type="common">Mycobacterium fortuitum</name>
    <dbReference type="NCBI Taxonomy" id="1766"/>
    <lineage>
        <taxon>Bacteria</taxon>
        <taxon>Bacillati</taxon>
        <taxon>Actinomycetota</taxon>
        <taxon>Actinomycetes</taxon>
        <taxon>Mycobacteriales</taxon>
        <taxon>Mycobacteriaceae</taxon>
        <taxon>Mycolicibacterium</taxon>
    </lineage>
</organism>
<dbReference type="Proteomes" id="UP000187001">
    <property type="component" value="Unassembled WGS sequence"/>
</dbReference>
<accession>A0ABD6QML9</accession>
<comment type="caution">
    <text evidence="1">The sequence shown here is derived from an EMBL/GenBank/DDBJ whole genome shotgun (WGS) entry which is preliminary data.</text>
</comment>
<reference evidence="1 2" key="1">
    <citation type="submission" date="2016-07" db="EMBL/GenBank/DDBJ databases">
        <authorList>
            <person name="Sutton G."/>
            <person name="Brinkac L."/>
            <person name="Sanka R."/>
            <person name="Adams M."/>
            <person name="Lau E."/>
            <person name="Kumar A."/>
            <person name="Macaden R."/>
        </authorList>
    </citation>
    <scope>NUCLEOTIDE SEQUENCE [LARGE SCALE GENOMIC DNA]</scope>
    <source>
        <strain evidence="1 2">GA-0871</strain>
    </source>
</reference>
<evidence type="ECO:0000313" key="2">
    <source>
        <dbReference type="Proteomes" id="UP000187001"/>
    </source>
</evidence>
<dbReference type="AlphaFoldDB" id="A0ABD6QML9"/>
<protein>
    <submittedName>
        <fullName evidence="1">Uncharacterized protein</fullName>
    </submittedName>
</protein>
<dbReference type="EMBL" id="MBER01000071">
    <property type="protein sequence ID" value="OMC44726.1"/>
    <property type="molecule type" value="Genomic_DNA"/>
</dbReference>
<gene>
    <name evidence="1" type="ORF">A5742_27530</name>
</gene>